<evidence type="ECO:0000256" key="5">
    <source>
        <dbReference type="PIRSR" id="PIRSR015582-2"/>
    </source>
</evidence>
<gene>
    <name evidence="7" type="ORF">HGQ17_03865</name>
</gene>
<dbReference type="InterPro" id="IPR015813">
    <property type="entry name" value="Pyrv/PenolPyrv_kinase-like_dom"/>
</dbReference>
<evidence type="ECO:0000256" key="4">
    <source>
        <dbReference type="PIRSR" id="PIRSR015582-1"/>
    </source>
</evidence>
<keyword evidence="8" id="KW-1185">Reference proteome</keyword>
<dbReference type="GO" id="GO:0016829">
    <property type="term" value="F:lyase activity"/>
    <property type="evidence" value="ECO:0007669"/>
    <property type="project" value="UniProtKB-KW"/>
</dbReference>
<dbReference type="InterPro" id="IPR011206">
    <property type="entry name" value="Citrate_lyase_beta/mcl1/mcl2"/>
</dbReference>
<accession>A0A7X8TI32</accession>
<dbReference type="GO" id="GO:0000287">
    <property type="term" value="F:magnesium ion binding"/>
    <property type="evidence" value="ECO:0007669"/>
    <property type="project" value="TreeGrafter"/>
</dbReference>
<dbReference type="InterPro" id="IPR005000">
    <property type="entry name" value="Aldolase/citrate-lyase_domain"/>
</dbReference>
<evidence type="ECO:0000256" key="2">
    <source>
        <dbReference type="ARBA" id="ARBA00022723"/>
    </source>
</evidence>
<sequence>MPIRNRRAAALPAKLSRSWLLINAARQEDYAPGLASEADSVIFDLEASVPDDAKATARQSVMEALNGGMTAWVRISPTTSPHWEDDVAALAGAEGLRGVMLAETERPDQVTYTAMRLRAGTPVIALIESALGVENATQIASAPGTFRLAFGTNDFRKDVGVSADPMALAYARSRLVIASRVGGLPGAIDGPTEANASEEAIAEACRVTAEMGMTGKLSLNRAQVELVNQGLSPSEEELSWAREVIEAHESGAAIGDGSYLPRLARAQKIASLGDSYGLWNA</sequence>
<comment type="cofactor">
    <cofactor evidence="1">
        <name>Mg(2+)</name>
        <dbReference type="ChEBI" id="CHEBI:18420"/>
    </cofactor>
</comment>
<organism evidence="7 8">
    <name type="scientific">Nesterenkonia sedimenti</name>
    <dbReference type="NCBI Taxonomy" id="1463632"/>
    <lineage>
        <taxon>Bacteria</taxon>
        <taxon>Bacillati</taxon>
        <taxon>Actinomycetota</taxon>
        <taxon>Actinomycetes</taxon>
        <taxon>Micrococcales</taxon>
        <taxon>Micrococcaceae</taxon>
        <taxon>Nesterenkonia</taxon>
    </lineage>
</organism>
<dbReference type="EMBL" id="JABAHY010000002">
    <property type="protein sequence ID" value="NLS09155.1"/>
    <property type="molecule type" value="Genomic_DNA"/>
</dbReference>
<reference evidence="7 8" key="1">
    <citation type="submission" date="2020-04" db="EMBL/GenBank/DDBJ databases">
        <title>Nesterenkonia sp. nov., isolated from marine sediment.</title>
        <authorList>
            <person name="Zhang G."/>
        </authorList>
    </citation>
    <scope>NUCLEOTIDE SEQUENCE [LARGE SCALE GENOMIC DNA]</scope>
    <source>
        <strain evidence="7 8">MY13</strain>
    </source>
</reference>
<protein>
    <submittedName>
        <fullName evidence="7">CoA ester lyase</fullName>
    </submittedName>
</protein>
<feature type="binding site" evidence="4">
    <location>
        <position position="74"/>
    </location>
    <ligand>
        <name>substrate</name>
    </ligand>
</feature>
<dbReference type="RefSeq" id="WP_168886647.1">
    <property type="nucleotide sequence ID" value="NZ_JABAHY010000002.1"/>
</dbReference>
<evidence type="ECO:0000256" key="3">
    <source>
        <dbReference type="ARBA" id="ARBA00022842"/>
    </source>
</evidence>
<keyword evidence="2 5" id="KW-0479">Metal-binding</keyword>
<proteinExistence type="predicted"/>
<feature type="binding site" evidence="4">
    <location>
        <position position="128"/>
    </location>
    <ligand>
        <name>substrate</name>
    </ligand>
</feature>
<dbReference type="Pfam" id="PF03328">
    <property type="entry name" value="HpcH_HpaI"/>
    <property type="match status" value="1"/>
</dbReference>
<name>A0A7X8TI32_9MICC</name>
<dbReference type="GO" id="GO:0006107">
    <property type="term" value="P:oxaloacetate metabolic process"/>
    <property type="evidence" value="ECO:0007669"/>
    <property type="project" value="TreeGrafter"/>
</dbReference>
<feature type="binding site" evidence="5">
    <location>
        <position position="128"/>
    </location>
    <ligand>
        <name>Mg(2+)</name>
        <dbReference type="ChEBI" id="CHEBI:18420"/>
    </ligand>
</feature>
<dbReference type="PIRSF" id="PIRSF015582">
    <property type="entry name" value="Cit_lyase_B"/>
    <property type="match status" value="1"/>
</dbReference>
<dbReference type="Gene3D" id="3.20.20.60">
    <property type="entry name" value="Phosphoenolpyruvate-binding domains"/>
    <property type="match status" value="1"/>
</dbReference>
<dbReference type="AlphaFoldDB" id="A0A7X8TI32"/>
<dbReference type="InterPro" id="IPR040442">
    <property type="entry name" value="Pyrv_kinase-like_dom_sf"/>
</dbReference>
<keyword evidence="7" id="KW-0456">Lyase</keyword>
<dbReference type="Proteomes" id="UP000523139">
    <property type="component" value="Unassembled WGS sequence"/>
</dbReference>
<dbReference type="SUPFAM" id="SSF51621">
    <property type="entry name" value="Phosphoenolpyruvate/pyruvate domain"/>
    <property type="match status" value="1"/>
</dbReference>
<feature type="domain" description="HpcH/HpaI aldolase/citrate lyase" evidence="6">
    <location>
        <begin position="34"/>
        <end position="219"/>
    </location>
</feature>
<evidence type="ECO:0000256" key="1">
    <source>
        <dbReference type="ARBA" id="ARBA00001946"/>
    </source>
</evidence>
<feature type="binding site" evidence="5">
    <location>
        <position position="154"/>
    </location>
    <ligand>
        <name>Mg(2+)</name>
        <dbReference type="ChEBI" id="CHEBI:18420"/>
    </ligand>
</feature>
<evidence type="ECO:0000259" key="6">
    <source>
        <dbReference type="Pfam" id="PF03328"/>
    </source>
</evidence>
<dbReference type="PANTHER" id="PTHR32308:SF10">
    <property type="entry name" value="CITRATE LYASE SUBUNIT BETA"/>
    <property type="match status" value="1"/>
</dbReference>
<evidence type="ECO:0000313" key="7">
    <source>
        <dbReference type="EMBL" id="NLS09155.1"/>
    </source>
</evidence>
<evidence type="ECO:0000313" key="8">
    <source>
        <dbReference type="Proteomes" id="UP000523139"/>
    </source>
</evidence>
<dbReference type="PANTHER" id="PTHR32308">
    <property type="entry name" value="LYASE BETA SUBUNIT, PUTATIVE (AFU_ORTHOLOGUE AFUA_4G13030)-RELATED"/>
    <property type="match status" value="1"/>
</dbReference>
<keyword evidence="3 5" id="KW-0460">Magnesium</keyword>
<comment type="caution">
    <text evidence="7">The sequence shown here is derived from an EMBL/GenBank/DDBJ whole genome shotgun (WGS) entry which is preliminary data.</text>
</comment>